<feature type="non-terminal residue" evidence="1">
    <location>
        <position position="1"/>
    </location>
</feature>
<organism evidence="1">
    <name type="scientific">marine sediment metagenome</name>
    <dbReference type="NCBI Taxonomy" id="412755"/>
    <lineage>
        <taxon>unclassified sequences</taxon>
        <taxon>metagenomes</taxon>
        <taxon>ecological metagenomes</taxon>
    </lineage>
</organism>
<comment type="caution">
    <text evidence="1">The sequence shown here is derived from an EMBL/GenBank/DDBJ whole genome shotgun (WGS) entry which is preliminary data.</text>
</comment>
<gene>
    <name evidence="1" type="ORF">S01H4_59842</name>
</gene>
<dbReference type="EMBL" id="BART01035162">
    <property type="protein sequence ID" value="GAH11636.1"/>
    <property type="molecule type" value="Genomic_DNA"/>
</dbReference>
<evidence type="ECO:0000313" key="1">
    <source>
        <dbReference type="EMBL" id="GAH11636.1"/>
    </source>
</evidence>
<accession>X1CT51</accession>
<reference evidence="1" key="1">
    <citation type="journal article" date="2014" name="Front. Microbiol.">
        <title>High frequency of phylogenetically diverse reductive dehalogenase-homologous genes in deep subseafloor sedimentary metagenomes.</title>
        <authorList>
            <person name="Kawai M."/>
            <person name="Futagami T."/>
            <person name="Toyoda A."/>
            <person name="Takaki Y."/>
            <person name="Nishi S."/>
            <person name="Hori S."/>
            <person name="Arai W."/>
            <person name="Tsubouchi T."/>
            <person name="Morono Y."/>
            <person name="Uchiyama I."/>
            <person name="Ito T."/>
            <person name="Fujiyama A."/>
            <person name="Inagaki F."/>
            <person name="Takami H."/>
        </authorList>
    </citation>
    <scope>NUCLEOTIDE SEQUENCE</scope>
    <source>
        <strain evidence="1">Expedition CK06-06</strain>
    </source>
</reference>
<feature type="non-terminal residue" evidence="1">
    <location>
        <position position="196"/>
    </location>
</feature>
<name>X1CT51_9ZZZZ</name>
<protein>
    <submittedName>
        <fullName evidence="1">Uncharacterized protein</fullName>
    </submittedName>
</protein>
<proteinExistence type="predicted"/>
<dbReference type="AlphaFoldDB" id="X1CT51"/>
<sequence>TISALVTSDGATITLSLEQSGSGDLTMIFSDGLTTLVCTPSPCTVALTAGSDTAPTLNYVYLTQAAKTLVASAGGWPAEEHIKVGTFVVKSANWTNTYGALKNQNWNDHLTGTDDQGHLSHIETKIRAGNATYESGVSPTLTITPNGRAPDNVELATSSGVVKQLHDQAVSAMDMGVATIAQVSAKRPFKSVPKRL</sequence>